<comment type="caution">
    <text evidence="1">The sequence shown here is derived from an EMBL/GenBank/DDBJ whole genome shotgun (WGS) entry which is preliminary data.</text>
</comment>
<dbReference type="OrthoDB" id="3172863at2"/>
<dbReference type="InterPro" id="IPR052523">
    <property type="entry name" value="Trichothecene_AcTrans"/>
</dbReference>
<sequence>MNLPGLVTVKPEQSDLLEQLACMLGACFREEMWYVTCLDALDASEERKLAITQEVIRSDFAVTAPFDCVYALPDHAAAANAFLRSDLGDAAWEELEERSWNRVEACLTPEERAALLPQAEAMEPLSDTSWPFAHAARDEDFIYFVSIGVDPERRGSGAFGRLIKPFLAYADARNLRTYLDCYTDRLEQIYGHYGFVTVERKTAPGFTLVERCMVRNPQTAV</sequence>
<organism evidence="1 2">
    <name type="scientific">Paraeggerthella hongkongensis</name>
    <dbReference type="NCBI Taxonomy" id="230658"/>
    <lineage>
        <taxon>Bacteria</taxon>
        <taxon>Bacillati</taxon>
        <taxon>Actinomycetota</taxon>
        <taxon>Coriobacteriia</taxon>
        <taxon>Eggerthellales</taxon>
        <taxon>Eggerthellaceae</taxon>
        <taxon>Paraeggerthella</taxon>
    </lineage>
</organism>
<keyword evidence="1" id="KW-0808">Transferase</keyword>
<dbReference type="GO" id="GO:0016740">
    <property type="term" value="F:transferase activity"/>
    <property type="evidence" value="ECO:0007669"/>
    <property type="project" value="UniProtKB-KW"/>
</dbReference>
<reference evidence="2" key="1">
    <citation type="submission" date="2018-05" db="EMBL/GenBank/DDBJ databases">
        <title>Genome Sequencing of selected type strains of the family Eggerthellaceae.</title>
        <authorList>
            <person name="Danylec N."/>
            <person name="Stoll D.A."/>
            <person name="Doetsch A."/>
            <person name="Huch M."/>
        </authorList>
    </citation>
    <scope>NUCLEOTIDE SEQUENCE [LARGE SCALE GENOMIC DNA]</scope>
    <source>
        <strain evidence="2">DSM 16106</strain>
    </source>
</reference>
<dbReference type="AlphaFoldDB" id="A0A3N0AV36"/>
<accession>A0A3N0AV36</accession>
<gene>
    <name evidence="1" type="ORF">DMP08_11825</name>
</gene>
<proteinExistence type="predicted"/>
<dbReference type="RefSeq" id="WP_123193082.1">
    <property type="nucleotide sequence ID" value="NZ_QICD01000038.1"/>
</dbReference>
<dbReference type="PANTHER" id="PTHR42791">
    <property type="entry name" value="GNAT FAMILY ACETYLTRANSFERASE"/>
    <property type="match status" value="1"/>
</dbReference>
<dbReference type="EMBL" id="QICD01000038">
    <property type="protein sequence ID" value="RNL38528.1"/>
    <property type="molecule type" value="Genomic_DNA"/>
</dbReference>
<keyword evidence="2" id="KW-1185">Reference proteome</keyword>
<evidence type="ECO:0000313" key="2">
    <source>
        <dbReference type="Proteomes" id="UP000278632"/>
    </source>
</evidence>
<evidence type="ECO:0000313" key="1">
    <source>
        <dbReference type="EMBL" id="RNL38528.1"/>
    </source>
</evidence>
<dbReference type="Proteomes" id="UP000278632">
    <property type="component" value="Unassembled WGS sequence"/>
</dbReference>
<protein>
    <submittedName>
        <fullName evidence="1">GNAT family N-acetyltransferase</fullName>
    </submittedName>
</protein>
<dbReference type="SUPFAM" id="SSF55729">
    <property type="entry name" value="Acyl-CoA N-acyltransferases (Nat)"/>
    <property type="match status" value="1"/>
</dbReference>
<dbReference type="PANTHER" id="PTHR42791:SF1">
    <property type="entry name" value="N-ACETYLTRANSFERASE DOMAIN-CONTAINING PROTEIN"/>
    <property type="match status" value="1"/>
</dbReference>
<name>A0A3N0AV36_9ACTN</name>
<dbReference type="InterPro" id="IPR016181">
    <property type="entry name" value="Acyl_CoA_acyltransferase"/>
</dbReference>
<dbReference type="Gene3D" id="3.40.630.30">
    <property type="match status" value="1"/>
</dbReference>